<evidence type="ECO:0000313" key="3">
    <source>
        <dbReference type="Proteomes" id="UP000266673"/>
    </source>
</evidence>
<dbReference type="OrthoDB" id="2391781at2759"/>
<proteinExistence type="predicted"/>
<gene>
    <name evidence="2" type="ORF">C2G38_2254566</name>
</gene>
<accession>A0A397U5T3</accession>
<dbReference type="EMBL" id="QKWP01002249">
    <property type="protein sequence ID" value="RIB04119.1"/>
    <property type="molecule type" value="Genomic_DNA"/>
</dbReference>
<dbReference type="AlphaFoldDB" id="A0A397U5T3"/>
<sequence length="406" mass="48109">MSTPDQLHIDIPEFHIIDSFGFSSYGIRGKPGTETPESPGTPITPQKEFKYTNISDEMTYKLERIDKAYESIKKFEKSKDLENDAENVGTMIARMKWYKVYRTKYENIKIFGHFWMIFSDIIKIQAMLINQRKPKEIQNFIEEVFIKGYFVLAYECWGEQKFQEYRTAYLNINAYYEIERSEIFIDMHKEIVAIDNFINIMSSIYVDTNANGVNPRTKTFFEQIPEGADLTNMMDQCRKLSIVEDIFEMDNESGQMNKMEYYLKFLKRKIAEIAELNNIDVGNKSEYLKELERSYNWNSVYDKDINAITSNFNNNINVNINDNINVTSSHTNTINNFANTNIDNVKRKNSELEKYYYEMHDKEVLIELLNQLKEEMKRKELETKKNEDLDILKKFKESKSKLLEHL</sequence>
<evidence type="ECO:0000256" key="1">
    <source>
        <dbReference type="SAM" id="Coils"/>
    </source>
</evidence>
<organism evidence="2 3">
    <name type="scientific">Gigaspora rosea</name>
    <dbReference type="NCBI Taxonomy" id="44941"/>
    <lineage>
        <taxon>Eukaryota</taxon>
        <taxon>Fungi</taxon>
        <taxon>Fungi incertae sedis</taxon>
        <taxon>Mucoromycota</taxon>
        <taxon>Glomeromycotina</taxon>
        <taxon>Glomeromycetes</taxon>
        <taxon>Diversisporales</taxon>
        <taxon>Gigasporaceae</taxon>
        <taxon>Gigaspora</taxon>
    </lineage>
</organism>
<reference evidence="2 3" key="1">
    <citation type="submission" date="2018-06" db="EMBL/GenBank/DDBJ databases">
        <title>Comparative genomics reveals the genomic features of Rhizophagus irregularis, R. cerebriforme, R. diaphanum and Gigaspora rosea, and their symbiotic lifestyle signature.</title>
        <authorList>
            <person name="Morin E."/>
            <person name="San Clemente H."/>
            <person name="Chen E.C.H."/>
            <person name="De La Providencia I."/>
            <person name="Hainaut M."/>
            <person name="Kuo A."/>
            <person name="Kohler A."/>
            <person name="Murat C."/>
            <person name="Tang N."/>
            <person name="Roy S."/>
            <person name="Loubradou J."/>
            <person name="Henrissat B."/>
            <person name="Grigoriev I.V."/>
            <person name="Corradi N."/>
            <person name="Roux C."/>
            <person name="Martin F.M."/>
        </authorList>
    </citation>
    <scope>NUCLEOTIDE SEQUENCE [LARGE SCALE GENOMIC DNA]</scope>
    <source>
        <strain evidence="2 3">DAOM 194757</strain>
    </source>
</reference>
<evidence type="ECO:0000313" key="2">
    <source>
        <dbReference type="EMBL" id="RIB04119.1"/>
    </source>
</evidence>
<feature type="coiled-coil region" evidence="1">
    <location>
        <begin position="359"/>
        <end position="389"/>
    </location>
</feature>
<keyword evidence="3" id="KW-1185">Reference proteome</keyword>
<comment type="caution">
    <text evidence="2">The sequence shown here is derived from an EMBL/GenBank/DDBJ whole genome shotgun (WGS) entry which is preliminary data.</text>
</comment>
<name>A0A397U5T3_9GLOM</name>
<protein>
    <submittedName>
        <fullName evidence="2">Uncharacterized protein</fullName>
    </submittedName>
</protein>
<keyword evidence="1" id="KW-0175">Coiled coil</keyword>
<dbReference type="Proteomes" id="UP000266673">
    <property type="component" value="Unassembled WGS sequence"/>
</dbReference>